<evidence type="ECO:0000313" key="3">
    <source>
        <dbReference type="EMBL" id="GLS61651.1"/>
    </source>
</evidence>
<dbReference type="EMBL" id="BSPK01000001">
    <property type="protein sequence ID" value="GLS61651.1"/>
    <property type="molecule type" value="Genomic_DNA"/>
</dbReference>
<gene>
    <name evidence="3" type="ORF">GCM10007888_00320</name>
    <name evidence="2" type="ORF">MOX02_39220</name>
</gene>
<reference evidence="5" key="2">
    <citation type="journal article" date="2019" name="Int. J. Syst. Evol. Microbiol.">
        <title>The Global Catalogue of Microorganisms (GCM) 10K type strain sequencing project: providing services to taxonomists for standard genome sequencing and annotation.</title>
        <authorList>
            <consortium name="The Broad Institute Genomics Platform"/>
            <consortium name="The Broad Institute Genome Sequencing Center for Infectious Disease"/>
            <person name="Wu L."/>
            <person name="Ma J."/>
        </authorList>
    </citation>
    <scope>NUCLEOTIDE SEQUENCE [LARGE SCALE GENOMIC DNA]</scope>
    <source>
        <strain evidence="5">NBRC 107715</strain>
    </source>
</reference>
<keyword evidence="1" id="KW-0812">Transmembrane</keyword>
<dbReference type="RefSeq" id="WP_238179253.1">
    <property type="nucleotide sequence ID" value="NZ_BJZU01000082.1"/>
</dbReference>
<proteinExistence type="predicted"/>
<feature type="transmembrane region" description="Helical" evidence="1">
    <location>
        <begin position="249"/>
        <end position="269"/>
    </location>
</feature>
<reference evidence="3" key="4">
    <citation type="submission" date="2023-01" db="EMBL/GenBank/DDBJ databases">
        <title>Draft genome sequence of Methylobacterium oxalidis strain NBRC 107715.</title>
        <authorList>
            <person name="Sun Q."/>
            <person name="Mori K."/>
        </authorList>
    </citation>
    <scope>NUCLEOTIDE SEQUENCE</scope>
    <source>
        <strain evidence="3">NBRC 107715</strain>
    </source>
</reference>
<evidence type="ECO:0000313" key="4">
    <source>
        <dbReference type="Proteomes" id="UP000321960"/>
    </source>
</evidence>
<dbReference type="EMBL" id="BJZU01000082">
    <property type="protein sequence ID" value="GEP05884.1"/>
    <property type="molecule type" value="Genomic_DNA"/>
</dbReference>
<dbReference type="AlphaFoldDB" id="A0A512J7E0"/>
<accession>A0A512J7E0</accession>
<dbReference type="Proteomes" id="UP001156856">
    <property type="component" value="Unassembled WGS sequence"/>
</dbReference>
<dbReference type="SUPFAM" id="SSF52833">
    <property type="entry name" value="Thioredoxin-like"/>
    <property type="match status" value="1"/>
</dbReference>
<dbReference type="InterPro" id="IPR036249">
    <property type="entry name" value="Thioredoxin-like_sf"/>
</dbReference>
<dbReference type="Proteomes" id="UP000321960">
    <property type="component" value="Unassembled WGS sequence"/>
</dbReference>
<sequence length="276" mass="28516">MPEVPRTDRRDRAVRGAASILALAFTLLCGLTPAQARLTRAEMSAVAVAPPPGARAPTDLAFVDAASGRPTSLGAAMGNRPALLLPIDYTCGNVCDPMVSLSAAALRATGLRPGDDLRLVLVGLDPRDGPDAARALLARDGTGEALGEGVRALVGEQGTIDRLTGALGYSLTSDRETDAIAHPAAALLLAPDGRLARVLSPLALIGRDLRLAVVEAGESRIGNLADRFTLLCYGFDAATGMYTPLIRRILTGAALLTILAIAGGVLILARMSRRAV</sequence>
<keyword evidence="1" id="KW-1133">Transmembrane helix</keyword>
<comment type="caution">
    <text evidence="2">The sequence shown here is derived from an EMBL/GenBank/DDBJ whole genome shotgun (WGS) entry which is preliminary data.</text>
</comment>
<dbReference type="Gene3D" id="3.40.30.10">
    <property type="entry name" value="Glutaredoxin"/>
    <property type="match status" value="1"/>
</dbReference>
<evidence type="ECO:0008006" key="6">
    <source>
        <dbReference type="Google" id="ProtNLM"/>
    </source>
</evidence>
<reference evidence="2 4" key="3">
    <citation type="submission" date="2019-07" db="EMBL/GenBank/DDBJ databases">
        <title>Whole genome shotgun sequence of Methylobacterium oxalidis NBRC 107715.</title>
        <authorList>
            <person name="Hosoyama A."/>
            <person name="Uohara A."/>
            <person name="Ohji S."/>
            <person name="Ichikawa N."/>
        </authorList>
    </citation>
    <scope>NUCLEOTIDE SEQUENCE [LARGE SCALE GENOMIC DNA]</scope>
    <source>
        <strain evidence="2 4">NBRC 107715</strain>
    </source>
</reference>
<evidence type="ECO:0000256" key="1">
    <source>
        <dbReference type="SAM" id="Phobius"/>
    </source>
</evidence>
<keyword evidence="5" id="KW-1185">Reference proteome</keyword>
<protein>
    <recommendedName>
        <fullName evidence="6">Electron transporter</fullName>
    </recommendedName>
</protein>
<keyword evidence="1" id="KW-0472">Membrane</keyword>
<evidence type="ECO:0000313" key="2">
    <source>
        <dbReference type="EMBL" id="GEP05884.1"/>
    </source>
</evidence>
<organism evidence="2 4">
    <name type="scientific">Methylobacterium oxalidis</name>
    <dbReference type="NCBI Taxonomy" id="944322"/>
    <lineage>
        <taxon>Bacteria</taxon>
        <taxon>Pseudomonadati</taxon>
        <taxon>Pseudomonadota</taxon>
        <taxon>Alphaproteobacteria</taxon>
        <taxon>Hyphomicrobiales</taxon>
        <taxon>Methylobacteriaceae</taxon>
        <taxon>Methylobacterium</taxon>
    </lineage>
</organism>
<reference evidence="3" key="1">
    <citation type="journal article" date="2014" name="Int. J. Syst. Evol. Microbiol.">
        <title>Complete genome of a new Firmicutes species belonging to the dominant human colonic microbiota ('Ruminococcus bicirculans') reveals two chromosomes and a selective capacity to utilize plant glucans.</title>
        <authorList>
            <consortium name="NISC Comparative Sequencing Program"/>
            <person name="Wegmann U."/>
            <person name="Louis P."/>
            <person name="Goesmann A."/>
            <person name="Henrissat B."/>
            <person name="Duncan S.H."/>
            <person name="Flint H.J."/>
        </authorList>
    </citation>
    <scope>NUCLEOTIDE SEQUENCE</scope>
    <source>
        <strain evidence="3">NBRC 107715</strain>
    </source>
</reference>
<name>A0A512J7E0_9HYPH</name>
<evidence type="ECO:0000313" key="5">
    <source>
        <dbReference type="Proteomes" id="UP001156856"/>
    </source>
</evidence>